<dbReference type="InterPro" id="IPR011541">
    <property type="entry name" value="Ni/Co_transpt_high_affinity"/>
</dbReference>
<dbReference type="Proteomes" id="UP000238392">
    <property type="component" value="Unassembled WGS sequence"/>
</dbReference>
<feature type="transmembrane region" description="Helical" evidence="13">
    <location>
        <begin position="95"/>
        <end position="118"/>
    </location>
</feature>
<evidence type="ECO:0000313" key="15">
    <source>
        <dbReference type="Proteomes" id="UP000238392"/>
    </source>
</evidence>
<dbReference type="EMBL" id="PVTQ01000001">
    <property type="protein sequence ID" value="PRY93957.1"/>
    <property type="molecule type" value="Genomic_DNA"/>
</dbReference>
<dbReference type="Pfam" id="PF03824">
    <property type="entry name" value="NicO"/>
    <property type="match status" value="1"/>
</dbReference>
<keyword evidence="10" id="KW-0921">Nickel transport</keyword>
<gene>
    <name evidence="14" type="ORF">CLV74_10187</name>
</gene>
<evidence type="ECO:0000256" key="3">
    <source>
        <dbReference type="ARBA" id="ARBA00022426"/>
    </source>
</evidence>
<evidence type="ECO:0000256" key="6">
    <source>
        <dbReference type="ARBA" id="ARBA00022596"/>
    </source>
</evidence>
<evidence type="ECO:0000256" key="7">
    <source>
        <dbReference type="ARBA" id="ARBA00022692"/>
    </source>
</evidence>
<dbReference type="GO" id="GO:0006824">
    <property type="term" value="P:cobalt ion transport"/>
    <property type="evidence" value="ECO:0007669"/>
    <property type="project" value="UniProtKB-KW"/>
</dbReference>
<dbReference type="PANTHER" id="PTHR40659:SF1">
    <property type="entry name" value="NICKEL_COBALT EFFLUX SYSTEM RCNA"/>
    <property type="match status" value="1"/>
</dbReference>
<dbReference type="RefSeq" id="WP_106262243.1">
    <property type="nucleotide sequence ID" value="NZ_PVTQ01000001.1"/>
</dbReference>
<keyword evidence="9" id="KW-0406">Ion transport</keyword>
<dbReference type="OrthoDB" id="9812956at2"/>
<comment type="subcellular location">
    <subcellularLocation>
        <location evidence="2 13">Cell membrane</location>
        <topology evidence="2 13">Multi-pass membrane protein</topology>
    </subcellularLocation>
</comment>
<evidence type="ECO:0000256" key="2">
    <source>
        <dbReference type="ARBA" id="ARBA00004651"/>
    </source>
</evidence>
<keyword evidence="11 13" id="KW-0472">Membrane</keyword>
<keyword evidence="6" id="KW-0533">Nickel</keyword>
<evidence type="ECO:0000256" key="4">
    <source>
        <dbReference type="ARBA" id="ARBA00022448"/>
    </source>
</evidence>
<evidence type="ECO:0000256" key="12">
    <source>
        <dbReference type="ARBA" id="ARBA00023285"/>
    </source>
</evidence>
<accession>A0A2T0X4V3</accession>
<evidence type="ECO:0000256" key="13">
    <source>
        <dbReference type="RuleBase" id="RU362101"/>
    </source>
</evidence>
<feature type="transmembrane region" description="Helical" evidence="13">
    <location>
        <begin position="56"/>
        <end position="74"/>
    </location>
</feature>
<proteinExistence type="inferred from homology"/>
<feature type="transmembrane region" description="Helical" evidence="13">
    <location>
        <begin position="230"/>
        <end position="252"/>
    </location>
</feature>
<evidence type="ECO:0000256" key="8">
    <source>
        <dbReference type="ARBA" id="ARBA00022989"/>
    </source>
</evidence>
<feature type="transmembrane region" description="Helical" evidence="13">
    <location>
        <begin position="138"/>
        <end position="155"/>
    </location>
</feature>
<keyword evidence="7 13" id="KW-0812">Transmembrane</keyword>
<sequence>MRWLGFAVLALCGALAVWLWGYGGMEDLSRWAASGQRDVQNQMAGALRGIKAGQGAAFWTLMGLCFAYGFFHAAGPGHGKVLIGGYGLGRDVARVKLAGLAVASSLAQALTAVVVVYAGVGLFQLGRAQLEGVAEKTMAPVSYGAIALVGVWLGLRGVRRWWASRPVDHHEHHEGCGCGHAHGPDPEAAAKVGNWREAAILIASIAIRPCTGAIFVLLLCWKLGIDLAGIAGAFVMGLGTASVTLLVAFAAHGLRTSALMQVAGGTGALRLQAVIEIAAGAIVCIAASQLLMRAL</sequence>
<evidence type="ECO:0000256" key="9">
    <source>
        <dbReference type="ARBA" id="ARBA00023065"/>
    </source>
</evidence>
<comment type="caution">
    <text evidence="14">The sequence shown here is derived from an EMBL/GenBank/DDBJ whole genome shotgun (WGS) entry which is preliminary data.</text>
</comment>
<dbReference type="InterPro" id="IPR051224">
    <property type="entry name" value="NiCoT_RcnA"/>
</dbReference>
<protein>
    <recommendedName>
        <fullName evidence="13">Nickel/cobalt efflux system</fullName>
    </recommendedName>
</protein>
<name>A0A2T0X4V3_9RHOB</name>
<dbReference type="GO" id="GO:0015099">
    <property type="term" value="F:nickel cation transmembrane transporter activity"/>
    <property type="evidence" value="ECO:0007669"/>
    <property type="project" value="UniProtKB-UniRule"/>
</dbReference>
<keyword evidence="8 13" id="KW-1133">Transmembrane helix</keyword>
<dbReference type="PANTHER" id="PTHR40659">
    <property type="entry name" value="NICKEL/COBALT EFFLUX SYSTEM RCNA"/>
    <property type="match status" value="1"/>
</dbReference>
<evidence type="ECO:0000256" key="11">
    <source>
        <dbReference type="ARBA" id="ARBA00023136"/>
    </source>
</evidence>
<keyword evidence="5" id="KW-1003">Cell membrane</keyword>
<dbReference type="GO" id="GO:0005886">
    <property type="term" value="C:plasma membrane"/>
    <property type="evidence" value="ECO:0007669"/>
    <property type="project" value="UniProtKB-SubCell"/>
</dbReference>
<evidence type="ECO:0000256" key="5">
    <source>
        <dbReference type="ARBA" id="ARBA00022475"/>
    </source>
</evidence>
<feature type="transmembrane region" description="Helical" evidence="13">
    <location>
        <begin position="273"/>
        <end position="292"/>
    </location>
</feature>
<keyword evidence="12" id="KW-0170">Cobalt</keyword>
<keyword evidence="4 13" id="KW-0813">Transport</keyword>
<evidence type="ECO:0000256" key="1">
    <source>
        <dbReference type="ARBA" id="ARBA00002510"/>
    </source>
</evidence>
<keyword evidence="3" id="KW-0171">Cobalt transport</keyword>
<dbReference type="AlphaFoldDB" id="A0A2T0X4V3"/>
<dbReference type="GO" id="GO:0046583">
    <property type="term" value="F:monoatomic cation efflux transmembrane transporter activity"/>
    <property type="evidence" value="ECO:0007669"/>
    <property type="project" value="TreeGrafter"/>
</dbReference>
<evidence type="ECO:0000313" key="14">
    <source>
        <dbReference type="EMBL" id="PRY93957.1"/>
    </source>
</evidence>
<feature type="transmembrane region" description="Helical" evidence="13">
    <location>
        <begin position="198"/>
        <end position="224"/>
    </location>
</feature>
<keyword evidence="15" id="KW-1185">Reference proteome</keyword>
<comment type="similarity">
    <text evidence="13">Belongs to the NiCoT transporter (TC 2.A.52) family.</text>
</comment>
<comment type="function">
    <text evidence="1">Efflux system for nickel and cobalt.</text>
</comment>
<dbReference type="GO" id="GO:0032025">
    <property type="term" value="P:response to cobalt ion"/>
    <property type="evidence" value="ECO:0007669"/>
    <property type="project" value="TreeGrafter"/>
</dbReference>
<organism evidence="14 15">
    <name type="scientific">Donghicola tyrosinivorans</name>
    <dbReference type="NCBI Taxonomy" id="1652492"/>
    <lineage>
        <taxon>Bacteria</taxon>
        <taxon>Pseudomonadati</taxon>
        <taxon>Pseudomonadota</taxon>
        <taxon>Alphaproteobacteria</taxon>
        <taxon>Rhodobacterales</taxon>
        <taxon>Roseobacteraceae</taxon>
        <taxon>Donghicola</taxon>
    </lineage>
</organism>
<evidence type="ECO:0000256" key="10">
    <source>
        <dbReference type="ARBA" id="ARBA00023112"/>
    </source>
</evidence>
<reference evidence="14 15" key="1">
    <citation type="submission" date="2018-03" db="EMBL/GenBank/DDBJ databases">
        <title>Genomic Encyclopedia of Archaeal and Bacterial Type Strains, Phase II (KMG-II): from individual species to whole genera.</title>
        <authorList>
            <person name="Goeker M."/>
        </authorList>
    </citation>
    <scope>NUCLEOTIDE SEQUENCE [LARGE SCALE GENOMIC DNA]</scope>
    <source>
        <strain evidence="14 15">DSM 100212</strain>
    </source>
</reference>
<dbReference type="GO" id="GO:0010045">
    <property type="term" value="P:response to nickel cation"/>
    <property type="evidence" value="ECO:0007669"/>
    <property type="project" value="TreeGrafter"/>
</dbReference>